<keyword evidence="1 8" id="KW-0808">Transferase</keyword>
<dbReference type="GO" id="GO:0010411">
    <property type="term" value="P:xyloglucan metabolic process"/>
    <property type="evidence" value="ECO:0007669"/>
    <property type="project" value="InterPro"/>
</dbReference>
<sequence>MRTGSKCLLGSSIVLVLLGSCFGAFYEDFSADWGGENILLNEGVNGVDLRLTTNTGARFASRNSYLFGAFSVNMKLIAGNSAGTACSFYLTSYGDSHDEIDFEFLGNVSGQPYVLHTNVFGHGKGEREQRMFLWFDPTADFHNYSVIWNHRHVTWYVDNTPIRVFRNLESKYPNTYLNTEAQVVSGSIFDASTWATRGGLIPIDWNSAPFIVKFRDFSFNACHVVNNDVTNCKKQNARNWWEAKNLDRASIARMRSVTKKYRFYDYCTDKVRNPTPPAECRYNNL</sequence>
<dbReference type="GO" id="GO:0048046">
    <property type="term" value="C:apoplast"/>
    <property type="evidence" value="ECO:0007669"/>
    <property type="project" value="UniProtKB-SubCell"/>
</dbReference>
<keyword evidence="8" id="KW-0961">Cell wall biogenesis/degradation</keyword>
<evidence type="ECO:0000256" key="6">
    <source>
        <dbReference type="PIRSR" id="PIRSR005604-1"/>
    </source>
</evidence>
<dbReference type="InterPro" id="IPR008263">
    <property type="entry name" value="GH16_AS"/>
</dbReference>
<evidence type="ECO:0000259" key="9">
    <source>
        <dbReference type="PROSITE" id="PS51762"/>
    </source>
</evidence>
<evidence type="ECO:0000313" key="10">
    <source>
        <dbReference type="EMBL" id="OAE28828.1"/>
    </source>
</evidence>
<dbReference type="Pfam" id="PF00722">
    <property type="entry name" value="Glyco_hydro_16"/>
    <property type="match status" value="1"/>
</dbReference>
<keyword evidence="8" id="KW-0732">Signal</keyword>
<dbReference type="Pfam" id="PF06955">
    <property type="entry name" value="XET_C"/>
    <property type="match status" value="1"/>
</dbReference>
<evidence type="ECO:0000256" key="5">
    <source>
        <dbReference type="ARBA" id="ARBA00023295"/>
    </source>
</evidence>
<evidence type="ECO:0000256" key="8">
    <source>
        <dbReference type="RuleBase" id="RU361120"/>
    </source>
</evidence>
<name>A0A176W6Y2_MARPO</name>
<dbReference type="InterPro" id="IPR010713">
    <property type="entry name" value="XET_C"/>
</dbReference>
<feature type="active site" description="Nucleophile" evidence="6">
    <location>
        <position position="99"/>
    </location>
</feature>
<keyword evidence="2 8" id="KW-0378">Hydrolase</keyword>
<accession>A0A176W6Y2</accession>
<feature type="signal peptide" evidence="8">
    <location>
        <begin position="1"/>
        <end position="23"/>
    </location>
</feature>
<evidence type="ECO:0000256" key="3">
    <source>
        <dbReference type="ARBA" id="ARBA00023157"/>
    </source>
</evidence>
<dbReference type="InterPro" id="IPR000757">
    <property type="entry name" value="Beta-glucanase-like"/>
</dbReference>
<dbReference type="PROSITE" id="PS01034">
    <property type="entry name" value="GH16_1"/>
    <property type="match status" value="1"/>
</dbReference>
<feature type="chain" id="PRO_5007948754" description="Xyloglucan endotransglucosylase/hydrolase" evidence="8">
    <location>
        <begin position="24"/>
        <end position="285"/>
    </location>
</feature>
<evidence type="ECO:0000256" key="4">
    <source>
        <dbReference type="ARBA" id="ARBA00023180"/>
    </source>
</evidence>
<dbReference type="GO" id="GO:0042546">
    <property type="term" value="P:cell wall biogenesis"/>
    <property type="evidence" value="ECO:0007669"/>
    <property type="project" value="InterPro"/>
</dbReference>
<dbReference type="Gene3D" id="2.60.120.200">
    <property type="match status" value="1"/>
</dbReference>
<keyword evidence="3" id="KW-1015">Disulfide bond</keyword>
<dbReference type="PRINTS" id="PR00737">
    <property type="entry name" value="GLHYDRLASE16"/>
</dbReference>
<dbReference type="AlphaFoldDB" id="A0A176W6Y2"/>
<feature type="domain" description="GH16" evidence="9">
    <location>
        <begin position="19"/>
        <end position="214"/>
    </location>
</feature>
<comment type="similarity">
    <text evidence="8">Belongs to the glycosyl hydrolase 16 family.</text>
</comment>
<proteinExistence type="inferred from homology"/>
<keyword evidence="4" id="KW-0325">Glycoprotein</keyword>
<dbReference type="GO" id="GO:0004553">
    <property type="term" value="F:hydrolase activity, hydrolyzing O-glycosyl compounds"/>
    <property type="evidence" value="ECO:0007669"/>
    <property type="project" value="InterPro"/>
</dbReference>
<dbReference type="InterPro" id="IPR016455">
    <property type="entry name" value="XTH"/>
</dbReference>
<reference evidence="10" key="1">
    <citation type="submission" date="2016-03" db="EMBL/GenBank/DDBJ databases">
        <title>Mechanisms controlling the formation of the plant cell surface in tip-growing cells are functionally conserved among land plants.</title>
        <authorList>
            <person name="Honkanen S."/>
            <person name="Jones V.A."/>
            <person name="Morieri G."/>
            <person name="Champion C."/>
            <person name="Hetherington A.J."/>
            <person name="Kelly S."/>
            <person name="Saint-Marcoux D."/>
            <person name="Proust H."/>
            <person name="Prescott H."/>
            <person name="Dolan L."/>
        </authorList>
    </citation>
    <scope>NUCLEOTIDE SEQUENCE [LARGE SCALE GENOMIC DNA]</scope>
    <source>
        <tissue evidence="10">Whole gametophyte</tissue>
    </source>
</reference>
<keyword evidence="5 8" id="KW-0326">Glycosidase</keyword>
<comment type="caution">
    <text evidence="10">The sequence shown here is derived from an EMBL/GenBank/DDBJ whole genome shotgun (WGS) entry which is preliminary data.</text>
</comment>
<evidence type="ECO:0000256" key="2">
    <source>
        <dbReference type="ARBA" id="ARBA00022801"/>
    </source>
</evidence>
<keyword evidence="8" id="KW-0964">Secreted</keyword>
<gene>
    <name evidence="10" type="ORF">AXG93_684s1060</name>
</gene>
<dbReference type="EMBL" id="LVLJ01001645">
    <property type="protein sequence ID" value="OAE28828.1"/>
    <property type="molecule type" value="Genomic_DNA"/>
</dbReference>
<dbReference type="Proteomes" id="UP000077202">
    <property type="component" value="Unassembled WGS sequence"/>
</dbReference>
<dbReference type="InterPro" id="IPR013320">
    <property type="entry name" value="ConA-like_dom_sf"/>
</dbReference>
<comment type="function">
    <text evidence="8">Catalyzes xyloglucan endohydrolysis (XEH) and/or endotransglycosylation (XET). Cleaves and religates xyloglucan polymers, an essential constituent of the primary cell wall, and thereby participates in cell wall construction of growing tissues.</text>
</comment>
<keyword evidence="8" id="KW-0052">Apoplast</keyword>
<feature type="glycosylation site" description="N-linked (GlcNAc...) asparagine" evidence="7">
    <location>
        <position position="107"/>
    </location>
</feature>
<dbReference type="PROSITE" id="PS51762">
    <property type="entry name" value="GH16_2"/>
    <property type="match status" value="1"/>
</dbReference>
<dbReference type="PANTHER" id="PTHR31062">
    <property type="entry name" value="XYLOGLUCAN ENDOTRANSGLUCOSYLASE/HYDROLASE PROTEIN 8-RELATED"/>
    <property type="match status" value="1"/>
</dbReference>
<organism evidence="10 11">
    <name type="scientific">Marchantia polymorpha subsp. ruderalis</name>
    <dbReference type="NCBI Taxonomy" id="1480154"/>
    <lineage>
        <taxon>Eukaryota</taxon>
        <taxon>Viridiplantae</taxon>
        <taxon>Streptophyta</taxon>
        <taxon>Embryophyta</taxon>
        <taxon>Marchantiophyta</taxon>
        <taxon>Marchantiopsida</taxon>
        <taxon>Marchantiidae</taxon>
        <taxon>Marchantiales</taxon>
        <taxon>Marchantiaceae</taxon>
        <taxon>Marchantia</taxon>
    </lineage>
</organism>
<evidence type="ECO:0000256" key="1">
    <source>
        <dbReference type="ARBA" id="ARBA00022679"/>
    </source>
</evidence>
<keyword evidence="11" id="KW-1185">Reference proteome</keyword>
<protein>
    <recommendedName>
        <fullName evidence="8">Xyloglucan endotransglucosylase/hydrolase</fullName>
        <ecNumber evidence="8">2.4.1.207</ecNumber>
    </recommendedName>
</protein>
<evidence type="ECO:0000256" key="7">
    <source>
        <dbReference type="PIRSR" id="PIRSR005604-2"/>
    </source>
</evidence>
<dbReference type="GO" id="GO:0071555">
    <property type="term" value="P:cell wall organization"/>
    <property type="evidence" value="ECO:0007669"/>
    <property type="project" value="UniProtKB-KW"/>
</dbReference>
<dbReference type="PROSITE" id="PS51257">
    <property type="entry name" value="PROKAR_LIPOPROTEIN"/>
    <property type="match status" value="1"/>
</dbReference>
<keyword evidence="8" id="KW-0134">Cell wall</keyword>
<dbReference type="PIRSF" id="PIRSF005604">
    <property type="entry name" value="XET"/>
    <property type="match status" value="1"/>
</dbReference>
<dbReference type="InterPro" id="IPR044791">
    <property type="entry name" value="Beta-glucanase/XTH"/>
</dbReference>
<feature type="active site" description="Proton donor" evidence="6">
    <location>
        <position position="103"/>
    </location>
</feature>
<dbReference type="InterPro" id="IPR008264">
    <property type="entry name" value="Beta_glucanase"/>
</dbReference>
<comment type="PTM">
    <text evidence="8">Contains at least one intrachain disulfide bond essential for its enzymatic activity.</text>
</comment>
<dbReference type="SUPFAM" id="SSF49899">
    <property type="entry name" value="Concanavalin A-like lectins/glucanases"/>
    <property type="match status" value="1"/>
</dbReference>
<dbReference type="EC" id="2.4.1.207" evidence="8"/>
<dbReference type="GO" id="GO:0016762">
    <property type="term" value="F:xyloglucan:xyloglucosyl transferase activity"/>
    <property type="evidence" value="ECO:0007669"/>
    <property type="project" value="UniProtKB-EC"/>
</dbReference>
<comment type="subcellular location">
    <subcellularLocation>
        <location evidence="8">Secreted</location>
        <location evidence="8">Cell wall</location>
    </subcellularLocation>
    <subcellularLocation>
        <location evidence="8">Secreted</location>
        <location evidence="8">Extracellular space</location>
        <location evidence="8">Apoplast</location>
    </subcellularLocation>
</comment>
<evidence type="ECO:0000313" key="11">
    <source>
        <dbReference type="Proteomes" id="UP000077202"/>
    </source>
</evidence>